<keyword evidence="1" id="KW-0472">Membrane</keyword>
<reference evidence="2 3" key="1">
    <citation type="submission" date="2018-05" db="EMBL/GenBank/DDBJ databases">
        <title>A metagenomic window into the 2 km-deep terrestrial subsurface aquifer revealed taxonomically and functionally diverse microbial community comprising novel uncultured bacterial lineages.</title>
        <authorList>
            <person name="Kadnikov V.V."/>
            <person name="Mardanov A.V."/>
            <person name="Beletsky A.V."/>
            <person name="Banks D."/>
            <person name="Pimenov N.V."/>
            <person name="Frank Y.A."/>
            <person name="Karnachuk O.V."/>
            <person name="Ravin N.V."/>
        </authorList>
    </citation>
    <scope>NUCLEOTIDE SEQUENCE [LARGE SCALE GENOMIC DNA]</scope>
    <source>
        <strain evidence="2">BY</strain>
    </source>
</reference>
<feature type="transmembrane region" description="Helical" evidence="1">
    <location>
        <begin position="12"/>
        <end position="32"/>
    </location>
</feature>
<protein>
    <submittedName>
        <fullName evidence="2">Uncharacterized protein</fullName>
    </submittedName>
</protein>
<sequence>MSRSTAERINTVLATSTVIFAVAGLAFLGYALSRNPQLFSGRPETHRELNPYILQVVEEYAKNAQDIKPIPGKDPEFNGAGVTKDIYYRGQRVIKGTTGQRCHCIGLVFEIFMTAWERAARATGRELIVGDGSIETFRKFQKRFYGAEGDVATMVSGLTEYGLGIPITDWDKVKPGDFVQLWRICCGGHASIFIDWLRDSQGKITGFRLFQCGYESKLGYVDVDFQSYSVDTRAVFFVRPILP</sequence>
<keyword evidence="1" id="KW-1133">Transmembrane helix</keyword>
<gene>
    <name evidence="2" type="ORF">BRCON_2157</name>
</gene>
<evidence type="ECO:0000313" key="3">
    <source>
        <dbReference type="Proteomes" id="UP000262583"/>
    </source>
</evidence>
<keyword evidence="1" id="KW-0812">Transmembrane</keyword>
<name>A0A2Z4Y6U7_SUMC1</name>
<dbReference type="EMBL" id="CP030759">
    <property type="protein sequence ID" value="AXA36934.1"/>
    <property type="molecule type" value="Genomic_DNA"/>
</dbReference>
<evidence type="ECO:0000313" key="2">
    <source>
        <dbReference type="EMBL" id="AXA36934.1"/>
    </source>
</evidence>
<dbReference type="Proteomes" id="UP000262583">
    <property type="component" value="Chromosome"/>
</dbReference>
<evidence type="ECO:0000256" key="1">
    <source>
        <dbReference type="SAM" id="Phobius"/>
    </source>
</evidence>
<dbReference type="KEGG" id="schv:BRCON_2157"/>
<dbReference type="AlphaFoldDB" id="A0A2Z4Y6U7"/>
<accession>A0A2Z4Y6U7</accession>
<proteinExistence type="predicted"/>
<organism evidence="2 3">
    <name type="scientific">Sumerlaea chitinivorans</name>
    <dbReference type="NCBI Taxonomy" id="2250252"/>
    <lineage>
        <taxon>Bacteria</taxon>
        <taxon>Candidatus Sumerlaeota</taxon>
        <taxon>Candidatus Sumerlaeia</taxon>
        <taxon>Candidatus Sumerlaeales</taxon>
        <taxon>Candidatus Sumerlaeaceae</taxon>
        <taxon>Candidatus Sumerlaea</taxon>
    </lineage>
</organism>